<dbReference type="GO" id="GO:0003924">
    <property type="term" value="F:GTPase activity"/>
    <property type="evidence" value="ECO:0007669"/>
    <property type="project" value="UniProtKB-UniRule"/>
</dbReference>
<evidence type="ECO:0000256" key="4">
    <source>
        <dbReference type="ARBA" id="ARBA00022741"/>
    </source>
</evidence>
<dbReference type="SUPFAM" id="SSF52540">
    <property type="entry name" value="P-loop containing nucleoside triphosphate hydrolases"/>
    <property type="match status" value="1"/>
</dbReference>
<dbReference type="FunFam" id="2.40.30.10:FF:000007">
    <property type="entry name" value="Translation initiation factor IF-2"/>
    <property type="match status" value="1"/>
</dbReference>
<dbReference type="Pfam" id="PF00009">
    <property type="entry name" value="GTP_EFTU"/>
    <property type="match status" value="1"/>
</dbReference>
<dbReference type="InterPro" id="IPR044145">
    <property type="entry name" value="IF2_II"/>
</dbReference>
<evidence type="ECO:0000256" key="7">
    <source>
        <dbReference type="ARBA" id="ARBA00025162"/>
    </source>
</evidence>
<dbReference type="Gene3D" id="3.40.50.300">
    <property type="entry name" value="P-loop containing nucleotide triphosphate hydrolases"/>
    <property type="match status" value="1"/>
</dbReference>
<dbReference type="Pfam" id="PF22042">
    <property type="entry name" value="EF-G_D2"/>
    <property type="match status" value="1"/>
</dbReference>
<feature type="region of interest" description="Disordered" evidence="10">
    <location>
        <begin position="170"/>
        <end position="208"/>
    </location>
</feature>
<evidence type="ECO:0000256" key="8">
    <source>
        <dbReference type="HAMAP-Rule" id="MF_00100"/>
    </source>
</evidence>
<accession>A0A9D1IVG4</accession>
<dbReference type="Gene3D" id="3.40.50.10050">
    <property type="entry name" value="Translation initiation factor IF- 2, domain 3"/>
    <property type="match status" value="1"/>
</dbReference>
<comment type="subcellular location">
    <subcellularLocation>
        <location evidence="8">Cytoplasm</location>
    </subcellularLocation>
</comment>
<dbReference type="PANTHER" id="PTHR43381">
    <property type="entry name" value="TRANSLATION INITIATION FACTOR IF-2-RELATED"/>
    <property type="match status" value="1"/>
</dbReference>
<dbReference type="NCBIfam" id="TIGR00487">
    <property type="entry name" value="IF-2"/>
    <property type="match status" value="1"/>
</dbReference>
<dbReference type="InterPro" id="IPR036925">
    <property type="entry name" value="TIF_IF2_dom3_sf"/>
</dbReference>
<evidence type="ECO:0000313" key="13">
    <source>
        <dbReference type="Proteomes" id="UP000824073"/>
    </source>
</evidence>
<evidence type="ECO:0000256" key="5">
    <source>
        <dbReference type="ARBA" id="ARBA00022917"/>
    </source>
</evidence>
<dbReference type="Pfam" id="PF11987">
    <property type="entry name" value="IF-2"/>
    <property type="match status" value="1"/>
</dbReference>
<dbReference type="Proteomes" id="UP000824073">
    <property type="component" value="Unassembled WGS sequence"/>
</dbReference>
<dbReference type="InterPro" id="IPR015760">
    <property type="entry name" value="TIF_IF2"/>
</dbReference>
<dbReference type="InterPro" id="IPR000178">
    <property type="entry name" value="TF_IF2_bacterial-like"/>
</dbReference>
<comment type="caution">
    <text evidence="12">The sequence shown here is derived from an EMBL/GenBank/DDBJ whole genome shotgun (WGS) entry which is preliminary data.</text>
</comment>
<feature type="binding site" evidence="8">
    <location>
        <begin position="357"/>
        <end position="361"/>
    </location>
    <ligand>
        <name>GTP</name>
        <dbReference type="ChEBI" id="CHEBI:37565"/>
    </ligand>
</feature>
<dbReference type="CDD" id="cd03692">
    <property type="entry name" value="mtIF2_IVc"/>
    <property type="match status" value="1"/>
</dbReference>
<sequence>MIVKYKLSEVAKDLGMGNKEIADILKEYATAPKSNSQVLSEKELNIIFDAVSQKNQIDSLEQVFAPAAAAAEERKRQNEERIRAQQEAREAERRAQERAREEAQERTRPQKQQAQKRPETRTLERKPVESSQAEAPVQTKAPKVHYVDTRGSSVNIERYDERMETLVPEKAQRISAQQSKQKLTKQSQKRSPYMGNKRRQEEQEKMRRLQQQAMAKKVPLKVMIPDEIAVGELALRLKKSAADVVRQLMKLGVMASVSQVIDFDTAAIVAEEFGAVVQKEVIVTIEERLLDDSEDSEEKLVPRAPVVVVMGHVDHGKTSLLDAIRNTNVVSGEAGGITQHIGAYRVSLNGRDITFLDTPGHAAFTSMRARGAQVTDVAILVVAADDGIMPQTIEAINHAKAADVPLVVAINKIDKEGANPDRIMQQLTEYELVPEEWGGSTIVCPVSAKTGEGIDNLLEMVLLTADMLELRANPDRAAKGTVIEAKLDRGRGPVATMLVQNGTLHLGDIVIAGTAVGRVRAMQSDRGQKLDAAGPSVPVEITGLAEVPAAGDLFYAVEDERMARTLAEQRKAQEKQERAQQQQKVTLENLFAHINEGNVKDLNIIVKADVQGSAEAVKASLEKLSNDEVRVRVIHSGVGGVNESDVMLASASGAIIVGFNVRPEAGAAESAARDNVDIRLYRIIYDCIEEIEQAMKGMLAPKYREVVLGQAEVRQTFKVSGVGTIAGCYVQSGKMVRSAQVRIVRDSIVIHEGVLSSLKRFKDDVREVQQGFECGMSFERYNDIKEGDIIEAFQMEEIAR</sequence>
<dbReference type="Gene3D" id="2.40.30.10">
    <property type="entry name" value="Translation factors"/>
    <property type="match status" value="2"/>
</dbReference>
<feature type="region of interest" description="Disordered" evidence="10">
    <location>
        <begin position="71"/>
        <end position="149"/>
    </location>
</feature>
<evidence type="ECO:0000256" key="6">
    <source>
        <dbReference type="ARBA" id="ARBA00023134"/>
    </source>
</evidence>
<feature type="compositionally biased region" description="Basic and acidic residues" evidence="10">
    <location>
        <begin position="71"/>
        <end position="108"/>
    </location>
</feature>
<dbReference type="PROSITE" id="PS51722">
    <property type="entry name" value="G_TR_2"/>
    <property type="match status" value="1"/>
</dbReference>
<feature type="compositionally biased region" description="Basic and acidic residues" evidence="10">
    <location>
        <begin position="116"/>
        <end position="128"/>
    </location>
</feature>
<dbReference type="GO" id="GO:0005525">
    <property type="term" value="F:GTP binding"/>
    <property type="evidence" value="ECO:0007669"/>
    <property type="project" value="UniProtKB-KW"/>
</dbReference>
<dbReference type="Gene3D" id="1.10.10.2480">
    <property type="match status" value="1"/>
</dbReference>
<dbReference type="CDD" id="cd01887">
    <property type="entry name" value="IF2_eIF5B"/>
    <property type="match status" value="1"/>
</dbReference>
<dbReference type="InterPro" id="IPR023115">
    <property type="entry name" value="TIF_IF2_dom3"/>
</dbReference>
<evidence type="ECO:0000256" key="2">
    <source>
        <dbReference type="ARBA" id="ARBA00020675"/>
    </source>
</evidence>
<gene>
    <name evidence="8 12" type="primary">infB</name>
    <name evidence="12" type="ORF">IAB67_07330</name>
</gene>
<dbReference type="InterPro" id="IPR053905">
    <property type="entry name" value="EF-G-like_DII"/>
</dbReference>
<dbReference type="PANTHER" id="PTHR43381:SF5">
    <property type="entry name" value="TR-TYPE G DOMAIN-CONTAINING PROTEIN"/>
    <property type="match status" value="1"/>
</dbReference>
<evidence type="ECO:0000313" key="12">
    <source>
        <dbReference type="EMBL" id="HIU44088.1"/>
    </source>
</evidence>
<proteinExistence type="inferred from homology"/>
<reference evidence="12" key="1">
    <citation type="submission" date="2020-10" db="EMBL/GenBank/DDBJ databases">
        <authorList>
            <person name="Gilroy R."/>
        </authorList>
    </citation>
    <scope>NUCLEOTIDE SEQUENCE</scope>
    <source>
        <strain evidence="12">CHK191-8634</strain>
    </source>
</reference>
<dbReference type="Pfam" id="PF04760">
    <property type="entry name" value="IF2_N"/>
    <property type="match status" value="1"/>
</dbReference>
<dbReference type="InterPro" id="IPR009000">
    <property type="entry name" value="Transl_B-barrel_sf"/>
</dbReference>
<organism evidence="12 13">
    <name type="scientific">Candidatus Ventrousia excrementavium</name>
    <dbReference type="NCBI Taxonomy" id="2840961"/>
    <lineage>
        <taxon>Bacteria</taxon>
        <taxon>Bacillati</taxon>
        <taxon>Bacillota</taxon>
        <taxon>Clostridia</taxon>
        <taxon>Eubacteriales</taxon>
        <taxon>Clostridiaceae</taxon>
        <taxon>Clostridiaceae incertae sedis</taxon>
        <taxon>Candidatus Ventrousia</taxon>
    </lineage>
</organism>
<keyword evidence="3 8" id="KW-0396">Initiation factor</keyword>
<dbReference type="GO" id="GO:0003743">
    <property type="term" value="F:translation initiation factor activity"/>
    <property type="evidence" value="ECO:0007669"/>
    <property type="project" value="UniProtKB-UniRule"/>
</dbReference>
<dbReference type="FunFam" id="3.40.50.10050:FF:000001">
    <property type="entry name" value="Translation initiation factor IF-2"/>
    <property type="match status" value="1"/>
</dbReference>
<comment type="similarity">
    <text evidence="1 8 9">Belongs to the TRAFAC class translation factor GTPase superfamily. Classic translation factor GTPase family. IF-2 subfamily.</text>
</comment>
<dbReference type="SUPFAM" id="SSF52156">
    <property type="entry name" value="Initiation factor IF2/eIF5b, domain 3"/>
    <property type="match status" value="1"/>
</dbReference>
<feature type="compositionally biased region" description="Low complexity" evidence="10">
    <location>
        <begin position="175"/>
        <end position="191"/>
    </location>
</feature>
<evidence type="ECO:0000256" key="1">
    <source>
        <dbReference type="ARBA" id="ARBA00007733"/>
    </source>
</evidence>
<dbReference type="NCBIfam" id="TIGR00231">
    <property type="entry name" value="small_GTP"/>
    <property type="match status" value="1"/>
</dbReference>
<keyword evidence="5 8" id="KW-0648">Protein biosynthesis</keyword>
<feature type="binding site" evidence="8">
    <location>
        <begin position="411"/>
        <end position="414"/>
    </location>
    <ligand>
        <name>GTP</name>
        <dbReference type="ChEBI" id="CHEBI:37565"/>
    </ligand>
</feature>
<dbReference type="AlphaFoldDB" id="A0A9D1IVG4"/>
<dbReference type="HAMAP" id="MF_00100_B">
    <property type="entry name" value="IF_2_B"/>
    <property type="match status" value="1"/>
</dbReference>
<reference evidence="12" key="2">
    <citation type="journal article" date="2021" name="PeerJ">
        <title>Extensive microbial diversity within the chicken gut microbiome revealed by metagenomics and culture.</title>
        <authorList>
            <person name="Gilroy R."/>
            <person name="Ravi A."/>
            <person name="Getino M."/>
            <person name="Pursley I."/>
            <person name="Horton D.L."/>
            <person name="Alikhan N.F."/>
            <person name="Baker D."/>
            <person name="Gharbi K."/>
            <person name="Hall N."/>
            <person name="Watson M."/>
            <person name="Adriaenssens E.M."/>
            <person name="Foster-Nyarko E."/>
            <person name="Jarju S."/>
            <person name="Secka A."/>
            <person name="Antonio M."/>
            <person name="Oren A."/>
            <person name="Chaudhuri R.R."/>
            <person name="La Ragione R."/>
            <person name="Hildebrand F."/>
            <person name="Pallen M.J."/>
        </authorList>
    </citation>
    <scope>NUCLEOTIDE SEQUENCE</scope>
    <source>
        <strain evidence="12">CHK191-8634</strain>
    </source>
</reference>
<feature type="binding site" evidence="8">
    <location>
        <begin position="311"/>
        <end position="318"/>
    </location>
    <ligand>
        <name>GTP</name>
        <dbReference type="ChEBI" id="CHEBI:37565"/>
    </ligand>
</feature>
<dbReference type="EMBL" id="DVMR01000057">
    <property type="protein sequence ID" value="HIU44088.1"/>
    <property type="molecule type" value="Genomic_DNA"/>
</dbReference>
<evidence type="ECO:0000256" key="10">
    <source>
        <dbReference type="SAM" id="MobiDB-lite"/>
    </source>
</evidence>
<keyword evidence="4 8" id="KW-0547">Nucleotide-binding</keyword>
<name>A0A9D1IVG4_9CLOT</name>
<dbReference type="GO" id="GO:0005829">
    <property type="term" value="C:cytosol"/>
    <property type="evidence" value="ECO:0007669"/>
    <property type="project" value="TreeGrafter"/>
</dbReference>
<dbReference type="InterPro" id="IPR027417">
    <property type="entry name" value="P-loop_NTPase"/>
</dbReference>
<evidence type="ECO:0000256" key="3">
    <source>
        <dbReference type="ARBA" id="ARBA00022540"/>
    </source>
</evidence>
<feature type="domain" description="Tr-type G" evidence="11">
    <location>
        <begin position="302"/>
        <end position="471"/>
    </location>
</feature>
<evidence type="ECO:0000256" key="9">
    <source>
        <dbReference type="RuleBase" id="RU000644"/>
    </source>
</evidence>
<keyword evidence="8" id="KW-0963">Cytoplasm</keyword>
<evidence type="ECO:0000259" key="11">
    <source>
        <dbReference type="PROSITE" id="PS51722"/>
    </source>
</evidence>
<dbReference type="InterPro" id="IPR006847">
    <property type="entry name" value="IF2_N"/>
</dbReference>
<dbReference type="SUPFAM" id="SSF50447">
    <property type="entry name" value="Translation proteins"/>
    <property type="match status" value="2"/>
</dbReference>
<comment type="function">
    <text evidence="7 8 9">One of the essential components for the initiation of protein synthesis. Protects formylmethionyl-tRNA from spontaneous hydrolysis and promotes its binding to the 30S ribosomal subunits. Also involved in the hydrolysis of GTP during the formation of the 70S ribosomal complex.</text>
</comment>
<keyword evidence="6 8" id="KW-0342">GTP-binding</keyword>
<feature type="compositionally biased region" description="Basic and acidic residues" evidence="10">
    <location>
        <begin position="198"/>
        <end position="207"/>
    </location>
</feature>
<dbReference type="FunFam" id="3.40.50.300:FF:000019">
    <property type="entry name" value="Translation initiation factor IF-2"/>
    <property type="match status" value="1"/>
</dbReference>
<dbReference type="FunFam" id="2.40.30.10:FF:000008">
    <property type="entry name" value="Translation initiation factor IF-2"/>
    <property type="match status" value="1"/>
</dbReference>
<feature type="region of interest" description="G-domain" evidence="8">
    <location>
        <begin position="305"/>
        <end position="453"/>
    </location>
</feature>
<protein>
    <recommendedName>
        <fullName evidence="2 8">Translation initiation factor IF-2</fullName>
    </recommendedName>
</protein>
<dbReference type="InterPro" id="IPR005225">
    <property type="entry name" value="Small_GTP-bd"/>
</dbReference>
<dbReference type="CDD" id="cd03702">
    <property type="entry name" value="IF2_mtIF2_II"/>
    <property type="match status" value="1"/>
</dbReference>
<dbReference type="InterPro" id="IPR000795">
    <property type="entry name" value="T_Tr_GTP-bd_dom"/>
</dbReference>
<dbReference type="PROSITE" id="PS01176">
    <property type="entry name" value="IF2"/>
    <property type="match status" value="1"/>
</dbReference>